<sequence>MSDEAEQPADTFCPEGHPAVTCREELPVEDVQILITPAARIVDPLRKQRILDDRYLLSLLDKSGVELCSTKDNYDWEAIVKFAAFFKGKSREQALTWWRKRRL</sequence>
<dbReference type="AlphaFoldDB" id="A0A643FA20"/>
<name>A0A643FA20_IDEDE</name>
<dbReference type="Proteomes" id="UP000430120">
    <property type="component" value="Unassembled WGS sequence"/>
</dbReference>
<dbReference type="EMBL" id="VZPB01000086">
    <property type="protein sequence ID" value="KAB0573873.1"/>
    <property type="molecule type" value="Genomic_DNA"/>
</dbReference>
<reference evidence="1 2" key="1">
    <citation type="submission" date="2019-09" db="EMBL/GenBank/DDBJ databases">
        <title>Draft genome sequences of 48 bacterial type strains from the CCUG.</title>
        <authorList>
            <person name="Tunovic T."/>
            <person name="Pineiro-Iglesias B."/>
            <person name="Unosson C."/>
            <person name="Inganas E."/>
            <person name="Ohlen M."/>
            <person name="Cardew S."/>
            <person name="Jensie-Markopoulos S."/>
            <person name="Salva-Serra F."/>
            <person name="Jaen-Luchoro D."/>
            <person name="Karlsson R."/>
            <person name="Svensson-Stadler L."/>
            <person name="Chun J."/>
            <person name="Moore E."/>
        </authorList>
    </citation>
    <scope>NUCLEOTIDE SEQUENCE [LARGE SCALE GENOMIC DNA]</scope>
    <source>
        <strain evidence="1 2">CCUG 30977</strain>
    </source>
</reference>
<proteinExistence type="predicted"/>
<dbReference type="RefSeq" id="WP_151125890.1">
    <property type="nucleotide sequence ID" value="NZ_CP088081.1"/>
</dbReference>
<accession>A0A643FA20</accession>
<keyword evidence="2" id="KW-1185">Reference proteome</keyword>
<comment type="caution">
    <text evidence="1">The sequence shown here is derived from an EMBL/GenBank/DDBJ whole genome shotgun (WGS) entry which is preliminary data.</text>
</comment>
<organism evidence="1 2">
    <name type="scientific">Ideonella dechloratans</name>
    <dbReference type="NCBI Taxonomy" id="36863"/>
    <lineage>
        <taxon>Bacteria</taxon>
        <taxon>Pseudomonadati</taxon>
        <taxon>Pseudomonadota</taxon>
        <taxon>Betaproteobacteria</taxon>
        <taxon>Burkholderiales</taxon>
        <taxon>Sphaerotilaceae</taxon>
        <taxon>Ideonella</taxon>
    </lineage>
</organism>
<gene>
    <name evidence="1" type="ORF">F7Q92_20315</name>
</gene>
<evidence type="ECO:0000313" key="2">
    <source>
        <dbReference type="Proteomes" id="UP000430120"/>
    </source>
</evidence>
<protein>
    <submittedName>
        <fullName evidence="1">Uncharacterized protein</fullName>
    </submittedName>
</protein>
<evidence type="ECO:0000313" key="1">
    <source>
        <dbReference type="EMBL" id="KAB0573873.1"/>
    </source>
</evidence>